<evidence type="ECO:0008006" key="3">
    <source>
        <dbReference type="Google" id="ProtNLM"/>
    </source>
</evidence>
<dbReference type="EMBL" id="JBHSWE010000001">
    <property type="protein sequence ID" value="MFC6670329.1"/>
    <property type="molecule type" value="Genomic_DNA"/>
</dbReference>
<sequence length="336" mass="38830">MNDAAGPINLFVSRTPLQLLNCIEARDRFHGTGSTPNVLLLTYRKPADLALCEPLLDGGWNRVIRFRLNAFSRYCYPLLLWRALADSRIDHYYSAWLKHLHAHIFNTWRPARTLLIDDGNEVLIQSSRIEKGELFGMQKASWLDRLLRRRRSIAADVRPAYFTLYELPWVPAGRHILNDYRALREKGGQLERRDLVLFIGSNTHPKHIRDAAVFTGLLRRVRTHFGDRRLLYVLHRYEDAQRVRALAEPLGFEVVRFDSILECVPLAEGWLPQEVATFNSSAADTLHQLYGLPVTVFEIALDRLGPDSNRDKWQQLYRELAARHPNFICDNGQALP</sequence>
<gene>
    <name evidence="1" type="ORF">ACFQDL_09740</name>
</gene>
<evidence type="ECO:0000313" key="2">
    <source>
        <dbReference type="Proteomes" id="UP001596422"/>
    </source>
</evidence>
<name>A0ABW1ZYZ3_9GAMM</name>
<reference evidence="2" key="1">
    <citation type="journal article" date="2019" name="Int. J. Syst. Evol. Microbiol.">
        <title>The Global Catalogue of Microorganisms (GCM) 10K type strain sequencing project: providing services to taxonomists for standard genome sequencing and annotation.</title>
        <authorList>
            <consortium name="The Broad Institute Genomics Platform"/>
            <consortium name="The Broad Institute Genome Sequencing Center for Infectious Disease"/>
            <person name="Wu L."/>
            <person name="Ma J."/>
        </authorList>
    </citation>
    <scope>NUCLEOTIDE SEQUENCE [LARGE SCALE GENOMIC DNA]</scope>
    <source>
        <strain evidence="2">NBRC 111756</strain>
    </source>
</reference>
<organism evidence="1 2">
    <name type="scientific">Marinobacterium aestuariivivens</name>
    <dbReference type="NCBI Taxonomy" id="1698799"/>
    <lineage>
        <taxon>Bacteria</taxon>
        <taxon>Pseudomonadati</taxon>
        <taxon>Pseudomonadota</taxon>
        <taxon>Gammaproteobacteria</taxon>
        <taxon>Oceanospirillales</taxon>
        <taxon>Oceanospirillaceae</taxon>
        <taxon>Marinobacterium</taxon>
    </lineage>
</organism>
<comment type="caution">
    <text evidence="1">The sequence shown here is derived from an EMBL/GenBank/DDBJ whole genome shotgun (WGS) entry which is preliminary data.</text>
</comment>
<accession>A0ABW1ZYZ3</accession>
<keyword evidence="2" id="KW-1185">Reference proteome</keyword>
<evidence type="ECO:0000313" key="1">
    <source>
        <dbReference type="EMBL" id="MFC6670329.1"/>
    </source>
</evidence>
<protein>
    <recommendedName>
        <fullName evidence="3">Glycosyltransferase family 1 protein</fullName>
    </recommendedName>
</protein>
<dbReference type="RefSeq" id="WP_379908832.1">
    <property type="nucleotide sequence ID" value="NZ_JBHSWE010000001.1"/>
</dbReference>
<proteinExistence type="predicted"/>
<dbReference type="Proteomes" id="UP001596422">
    <property type="component" value="Unassembled WGS sequence"/>
</dbReference>